<feature type="compositionally biased region" description="Basic and acidic residues" evidence="1">
    <location>
        <begin position="1"/>
        <end position="18"/>
    </location>
</feature>
<feature type="region of interest" description="Disordered" evidence="1">
    <location>
        <begin position="1"/>
        <end position="26"/>
    </location>
</feature>
<evidence type="ECO:0000313" key="2">
    <source>
        <dbReference type="EMBL" id="PRY58288.1"/>
    </source>
</evidence>
<reference evidence="2 3" key="1">
    <citation type="submission" date="2018-03" db="EMBL/GenBank/DDBJ databases">
        <title>Genomic Encyclopedia of Type Strains, Phase III (KMG-III): the genomes of soil and plant-associated and newly described type strains.</title>
        <authorList>
            <person name="Whitman W."/>
        </authorList>
    </citation>
    <scope>NUCLEOTIDE SEQUENCE [LARGE SCALE GENOMIC DNA]</scope>
    <source>
        <strain evidence="2 3">CGMCC 4.7067</strain>
    </source>
</reference>
<sequence length="26" mass="3137">MTDTRQEQRRTKSGEYAHLEPLFTEL</sequence>
<feature type="non-terminal residue" evidence="2">
    <location>
        <position position="26"/>
    </location>
</feature>
<name>A0A2T0UKB1_9ACTN</name>
<evidence type="ECO:0000256" key="1">
    <source>
        <dbReference type="SAM" id="MobiDB-lite"/>
    </source>
</evidence>
<proteinExistence type="predicted"/>
<organism evidence="2 3">
    <name type="scientific">Glycomyces artemisiae</name>
    <dbReference type="NCBI Taxonomy" id="1076443"/>
    <lineage>
        <taxon>Bacteria</taxon>
        <taxon>Bacillati</taxon>
        <taxon>Actinomycetota</taxon>
        <taxon>Actinomycetes</taxon>
        <taxon>Glycomycetales</taxon>
        <taxon>Glycomycetaceae</taxon>
        <taxon>Glycomyces</taxon>
    </lineage>
</organism>
<gene>
    <name evidence="2" type="ORF">B0I28_1051</name>
</gene>
<comment type="caution">
    <text evidence="2">The sequence shown here is derived from an EMBL/GenBank/DDBJ whole genome shotgun (WGS) entry which is preliminary data.</text>
</comment>
<keyword evidence="3" id="KW-1185">Reference proteome</keyword>
<dbReference type="Proteomes" id="UP000238176">
    <property type="component" value="Unassembled WGS sequence"/>
</dbReference>
<dbReference type="EMBL" id="PVTJ01000005">
    <property type="protein sequence ID" value="PRY58288.1"/>
    <property type="molecule type" value="Genomic_DNA"/>
</dbReference>
<evidence type="ECO:0000313" key="3">
    <source>
        <dbReference type="Proteomes" id="UP000238176"/>
    </source>
</evidence>
<accession>A0A2T0UKB1</accession>
<dbReference type="AlphaFoldDB" id="A0A2T0UKB1"/>
<protein>
    <submittedName>
        <fullName evidence="2">Uncharacterized protein</fullName>
    </submittedName>
</protein>